<dbReference type="NCBIfam" id="TIGR01120">
    <property type="entry name" value="rpiB"/>
    <property type="match status" value="1"/>
</dbReference>
<dbReference type="PANTHER" id="PTHR30345:SF0">
    <property type="entry name" value="DNA DAMAGE-REPAIR_TOLERATION PROTEIN DRT102"/>
    <property type="match status" value="1"/>
</dbReference>
<dbReference type="Pfam" id="PF02502">
    <property type="entry name" value="LacAB_rpiB"/>
    <property type="match status" value="1"/>
</dbReference>
<evidence type="ECO:0000313" key="5">
    <source>
        <dbReference type="EMBL" id="QTD53552.1"/>
    </source>
</evidence>
<dbReference type="Gene3D" id="3.40.1400.10">
    <property type="entry name" value="Sugar-phosphate isomerase, RpiB/LacA/LacB"/>
    <property type="match status" value="1"/>
</dbReference>
<evidence type="ECO:0000256" key="4">
    <source>
        <dbReference type="PIRSR" id="PIRSR005384-2"/>
    </source>
</evidence>
<feature type="binding site" evidence="4">
    <location>
        <position position="100"/>
    </location>
    <ligand>
        <name>D-ribulose 5-phosphate</name>
        <dbReference type="ChEBI" id="CHEBI:58121"/>
    </ligand>
</feature>
<dbReference type="GO" id="GO:0019316">
    <property type="term" value="P:D-allose catabolic process"/>
    <property type="evidence" value="ECO:0007669"/>
    <property type="project" value="TreeGrafter"/>
</dbReference>
<dbReference type="Proteomes" id="UP000663929">
    <property type="component" value="Chromosome"/>
</dbReference>
<feature type="binding site" evidence="4">
    <location>
        <position position="133"/>
    </location>
    <ligand>
        <name>D-ribulose 5-phosphate</name>
        <dbReference type="ChEBI" id="CHEBI:58121"/>
    </ligand>
</feature>
<dbReference type="GO" id="GO:0009052">
    <property type="term" value="P:pentose-phosphate shunt, non-oxidative branch"/>
    <property type="evidence" value="ECO:0007669"/>
    <property type="project" value="TreeGrafter"/>
</dbReference>
<keyword evidence="6" id="KW-1185">Reference proteome</keyword>
<evidence type="ECO:0000313" key="6">
    <source>
        <dbReference type="Proteomes" id="UP000663929"/>
    </source>
</evidence>
<protein>
    <submittedName>
        <fullName evidence="5">Ribose 5-phosphate isomerase B</fullName>
        <ecNumber evidence="5">5.3.1.6</ecNumber>
    </submittedName>
</protein>
<feature type="binding site" evidence="4">
    <location>
        <position position="137"/>
    </location>
    <ligand>
        <name>D-ribulose 5-phosphate</name>
        <dbReference type="ChEBI" id="CHEBI:58121"/>
    </ligand>
</feature>
<accession>A0A8A4TX53</accession>
<sequence>MAKLYIACDHAGYKLKEHLKPMLAQKGYQVQDLGTENEDSVDYPDYAKRVAQAVLQDDEGKGILICGTGIGMSIAANKFQGIRAALCRTEFEAQMARNHNNANVICVGARAIQDAVAERVVAKFCESEFEGGRHQKRLDKVAALES</sequence>
<dbReference type="EC" id="5.3.1.6" evidence="5"/>
<name>A0A8A4TX53_SULCO</name>
<feature type="active site" description="Proton acceptor" evidence="3">
    <location>
        <position position="66"/>
    </location>
</feature>
<organism evidence="5 6">
    <name type="scientific">Sulfidibacter corallicola</name>
    <dbReference type="NCBI Taxonomy" id="2818388"/>
    <lineage>
        <taxon>Bacteria</taxon>
        <taxon>Pseudomonadati</taxon>
        <taxon>Acidobacteriota</taxon>
        <taxon>Holophagae</taxon>
        <taxon>Acanthopleuribacterales</taxon>
        <taxon>Acanthopleuribacteraceae</taxon>
        <taxon>Sulfidibacter</taxon>
    </lineage>
</organism>
<evidence type="ECO:0000256" key="3">
    <source>
        <dbReference type="PIRSR" id="PIRSR005384-1"/>
    </source>
</evidence>
<dbReference type="InterPro" id="IPR036569">
    <property type="entry name" value="RpiB_LacA_LacB_sf"/>
</dbReference>
<dbReference type="GO" id="GO:0004751">
    <property type="term" value="F:ribose-5-phosphate isomerase activity"/>
    <property type="evidence" value="ECO:0007669"/>
    <property type="project" value="UniProtKB-EC"/>
</dbReference>
<dbReference type="NCBIfam" id="NF004051">
    <property type="entry name" value="PRK05571.1"/>
    <property type="match status" value="1"/>
</dbReference>
<dbReference type="PANTHER" id="PTHR30345">
    <property type="entry name" value="RIBOSE-5-PHOSPHATE ISOMERASE B"/>
    <property type="match status" value="1"/>
</dbReference>
<comment type="similarity">
    <text evidence="1">Belongs to the LacAB/RpiB family.</text>
</comment>
<feature type="binding site" evidence="4">
    <location>
        <begin position="9"/>
        <end position="10"/>
    </location>
    <ligand>
        <name>D-ribulose 5-phosphate</name>
        <dbReference type="ChEBI" id="CHEBI:58121"/>
    </ligand>
</feature>
<dbReference type="InterPro" id="IPR003500">
    <property type="entry name" value="RpiB_LacA_LacB"/>
</dbReference>
<dbReference type="PIRSF" id="PIRSF005384">
    <property type="entry name" value="RpiB_LacA_B"/>
    <property type="match status" value="1"/>
</dbReference>
<dbReference type="AlphaFoldDB" id="A0A8A4TX53"/>
<dbReference type="SUPFAM" id="SSF89623">
    <property type="entry name" value="Ribose/Galactose isomerase RpiB/AlsB"/>
    <property type="match status" value="1"/>
</dbReference>
<gene>
    <name evidence="5" type="primary">rpiB</name>
    <name evidence="5" type="ORF">J3U87_13940</name>
</gene>
<evidence type="ECO:0000256" key="2">
    <source>
        <dbReference type="ARBA" id="ARBA00023235"/>
    </source>
</evidence>
<feature type="binding site" evidence="4">
    <location>
        <position position="110"/>
    </location>
    <ligand>
        <name>D-ribulose 5-phosphate</name>
        <dbReference type="ChEBI" id="CHEBI:58121"/>
    </ligand>
</feature>
<dbReference type="KEGG" id="scor:J3U87_13940"/>
<dbReference type="RefSeq" id="WP_237383654.1">
    <property type="nucleotide sequence ID" value="NZ_CP071793.1"/>
</dbReference>
<proteinExistence type="inferred from homology"/>
<feature type="binding site" evidence="4">
    <location>
        <begin position="67"/>
        <end position="71"/>
    </location>
    <ligand>
        <name>D-ribulose 5-phosphate</name>
        <dbReference type="ChEBI" id="CHEBI:58121"/>
    </ligand>
</feature>
<dbReference type="NCBIfam" id="TIGR00689">
    <property type="entry name" value="rpiB_lacA_lacB"/>
    <property type="match status" value="1"/>
</dbReference>
<dbReference type="InterPro" id="IPR004785">
    <property type="entry name" value="RpiB"/>
</dbReference>
<evidence type="ECO:0000256" key="1">
    <source>
        <dbReference type="ARBA" id="ARBA00008754"/>
    </source>
</evidence>
<keyword evidence="2 5" id="KW-0413">Isomerase</keyword>
<feature type="active site" description="Proton donor" evidence="3">
    <location>
        <position position="99"/>
    </location>
</feature>
<reference evidence="5" key="1">
    <citation type="submission" date="2021-03" db="EMBL/GenBank/DDBJ databases">
        <title>Acanthopleuribacteraceae sp. M133.</title>
        <authorList>
            <person name="Wang G."/>
        </authorList>
    </citation>
    <scope>NUCLEOTIDE SEQUENCE</scope>
    <source>
        <strain evidence="5">M133</strain>
    </source>
</reference>
<dbReference type="EMBL" id="CP071793">
    <property type="protein sequence ID" value="QTD53552.1"/>
    <property type="molecule type" value="Genomic_DNA"/>
</dbReference>